<keyword evidence="4" id="KW-1185">Reference proteome</keyword>
<dbReference type="InterPro" id="IPR010730">
    <property type="entry name" value="HET"/>
</dbReference>
<feature type="transmembrane region" description="Helical" evidence="1">
    <location>
        <begin position="55"/>
        <end position="75"/>
    </location>
</feature>
<dbReference type="Pfam" id="PF06985">
    <property type="entry name" value="HET"/>
    <property type="match status" value="1"/>
</dbReference>
<evidence type="ECO:0000259" key="2">
    <source>
        <dbReference type="Pfam" id="PF06985"/>
    </source>
</evidence>
<feature type="domain" description="Heterokaryon incompatibility" evidence="2">
    <location>
        <begin position="187"/>
        <end position="364"/>
    </location>
</feature>
<keyword evidence="1" id="KW-1133">Transmembrane helix</keyword>
<keyword evidence="1" id="KW-0472">Membrane</keyword>
<dbReference type="Proteomes" id="UP000696280">
    <property type="component" value="Unassembled WGS sequence"/>
</dbReference>
<name>A0A9N9LA57_9HELO</name>
<evidence type="ECO:0000256" key="1">
    <source>
        <dbReference type="SAM" id="Phobius"/>
    </source>
</evidence>
<proteinExistence type="predicted"/>
<organism evidence="3 4">
    <name type="scientific">Hymenoscyphus fraxineus</name>
    <dbReference type="NCBI Taxonomy" id="746836"/>
    <lineage>
        <taxon>Eukaryota</taxon>
        <taxon>Fungi</taxon>
        <taxon>Dikarya</taxon>
        <taxon>Ascomycota</taxon>
        <taxon>Pezizomycotina</taxon>
        <taxon>Leotiomycetes</taxon>
        <taxon>Helotiales</taxon>
        <taxon>Helotiaceae</taxon>
        <taxon>Hymenoscyphus</taxon>
    </lineage>
</organism>
<dbReference type="EMBL" id="CAJVRL010000103">
    <property type="protein sequence ID" value="CAG8960828.1"/>
    <property type="molecule type" value="Genomic_DNA"/>
</dbReference>
<protein>
    <recommendedName>
        <fullName evidence="2">Heterokaryon incompatibility domain-containing protein</fullName>
    </recommendedName>
</protein>
<dbReference type="PANTHER" id="PTHR24148:SF73">
    <property type="entry name" value="HET DOMAIN PROTEIN (AFU_ORTHOLOGUE AFUA_8G01020)"/>
    <property type="match status" value="1"/>
</dbReference>
<dbReference type="AlphaFoldDB" id="A0A9N9LA57"/>
<dbReference type="InterPro" id="IPR052895">
    <property type="entry name" value="HetReg/Transcr_Mod"/>
</dbReference>
<comment type="caution">
    <text evidence="3">The sequence shown here is derived from an EMBL/GenBank/DDBJ whole genome shotgun (WGS) entry which is preliminary data.</text>
</comment>
<evidence type="ECO:0000313" key="4">
    <source>
        <dbReference type="Proteomes" id="UP000696280"/>
    </source>
</evidence>
<keyword evidence="1" id="KW-0812">Transmembrane</keyword>
<reference evidence="3" key="1">
    <citation type="submission" date="2021-07" db="EMBL/GenBank/DDBJ databases">
        <authorList>
            <person name="Durling M."/>
        </authorList>
    </citation>
    <scope>NUCLEOTIDE SEQUENCE</scope>
</reference>
<accession>A0A9N9LA57</accession>
<dbReference type="OrthoDB" id="2157530at2759"/>
<sequence length="658" mass="75355">MGALYAPTFWQAIAFFIPGLVAVVLIPVVWVTYILAFLILWLFNSAGLKRMREKMGEWIFLATFVPIAATFIHIFVIIWTILMLLLEAIRMLVTLPFQIFRWRKRSLKRWKSKSGNVLLSSMDLGEKVEKPSRPSVAGELNTTKAYQYTSLRGSDEFRLLGISPGNFNDPLRGKVISTRISGFRPAYEALSYTWADENNNSDRTKKFVCGKKGVIMITTSCEAAMRRLRLPDKMRWMWIDAICINQSSNVERSYQVSMMHKIYTSAKGVVVYTGEETEGAITLFDWVNGLDMKELRIPSRWDVDNAMGSVATGIWIYWNATKDKLSLTRARTKRKVNISKQELIQLATEYFSRRWFTRVWVLQEVTLPDIRNTTIICGSLSTPAIRALHVLSLLKDASPSSPSINLIRIFVLLRHPINQGTSHLLDLLIETRARQCGDPRDKIFGILSIAKYLDGNRFQELEADYGMGVVEVYVYYSSFFVRHHGLGFFLSLIKRKSRMEGLPSWAVDWTLPWGNDGILKGRDFPAAERVVDGDCRGDDVEFSKIGDIHIMAFTRPRILKGYFTRTGYMDDEDENEVFVEDVEQLWDGEVLVQVYPGLALLLVEKETYFAFERVCPFALTVEGLEDVVRRWGSVVLDGEGWKGGERSYLGLEDRFEVR</sequence>
<dbReference type="PANTHER" id="PTHR24148">
    <property type="entry name" value="ANKYRIN REPEAT DOMAIN-CONTAINING PROTEIN 39 HOMOLOG-RELATED"/>
    <property type="match status" value="1"/>
</dbReference>
<gene>
    <name evidence="3" type="ORF">HYFRA_00002365</name>
</gene>
<evidence type="ECO:0000313" key="3">
    <source>
        <dbReference type="EMBL" id="CAG8960828.1"/>
    </source>
</evidence>
<feature type="transmembrane region" description="Helical" evidence="1">
    <location>
        <begin position="12"/>
        <end position="43"/>
    </location>
</feature>